<evidence type="ECO:0000259" key="1">
    <source>
        <dbReference type="SMART" id="SM00849"/>
    </source>
</evidence>
<reference evidence="2 3" key="1">
    <citation type="submission" date="2019-08" db="EMBL/GenBank/DDBJ databases">
        <title>Deep-cultivation of Planctomycetes and their phenomic and genomic characterization uncovers novel biology.</title>
        <authorList>
            <person name="Wiegand S."/>
            <person name="Jogler M."/>
            <person name="Boedeker C."/>
            <person name="Pinto D."/>
            <person name="Vollmers J."/>
            <person name="Rivas-Marin E."/>
            <person name="Kohn T."/>
            <person name="Peeters S.H."/>
            <person name="Heuer A."/>
            <person name="Rast P."/>
            <person name="Oberbeckmann S."/>
            <person name="Bunk B."/>
            <person name="Jeske O."/>
            <person name="Meyerdierks A."/>
            <person name="Storesund J.E."/>
            <person name="Kallscheuer N."/>
            <person name="Luecker S."/>
            <person name="Lage O.M."/>
            <person name="Pohl T."/>
            <person name="Merkel B.J."/>
            <person name="Hornburger P."/>
            <person name="Mueller R.-W."/>
            <person name="Bruemmer F."/>
            <person name="Labrenz M."/>
            <person name="Spormann A.M."/>
            <person name="Op den Camp H."/>
            <person name="Overmann J."/>
            <person name="Amann R."/>
            <person name="Jetten M.S.M."/>
            <person name="Mascher T."/>
            <person name="Medema M.H."/>
            <person name="Devos D.P."/>
            <person name="Kaster A.-K."/>
            <person name="Ovreas L."/>
            <person name="Rohde M."/>
            <person name="Galperin M.Y."/>
            <person name="Jogler C."/>
        </authorList>
    </citation>
    <scope>NUCLEOTIDE SEQUENCE [LARGE SCALE GENOMIC DNA]</scope>
    <source>
        <strain evidence="2 3">OJF2</strain>
    </source>
</reference>
<sequence length="307" mass="34220">MRENASRRKFLRDGSAAAAALTGLTAIEAGGTMSEKAAYLCVTCATQFPESAGPPDRCPICEDERQYVGPDGQEWTTLERLRRTHKNTIKREEDGLYSINVEPKLGIGQRAFLIQTPGGNLLWDCVGLIDDPTIAKIKELGGIAEIAISHPHYYTSMIEWSRAFGNAPIHIHEAERPWVMRPDPCVRFWKGERQTLLGGLPLVRTGGHFEGYQVLLWPAGAGGRGALMAGDQPQICMDPKQVSFMWSYPNYIPLNAPTIRHVMECLEPLQYDRIYGAFFVRGKGIVPARGKEVVRRSAERYLRAIHG</sequence>
<keyword evidence="3" id="KW-1185">Reference proteome</keyword>
<evidence type="ECO:0000313" key="2">
    <source>
        <dbReference type="EMBL" id="QEH35687.1"/>
    </source>
</evidence>
<dbReference type="RefSeq" id="WP_148595459.1">
    <property type="nucleotide sequence ID" value="NZ_CP042997.1"/>
</dbReference>
<dbReference type="AlphaFoldDB" id="A0A5B9W5T8"/>
<name>A0A5B9W5T8_9BACT</name>
<organism evidence="2 3">
    <name type="scientific">Aquisphaera giovannonii</name>
    <dbReference type="NCBI Taxonomy" id="406548"/>
    <lineage>
        <taxon>Bacteria</taxon>
        <taxon>Pseudomonadati</taxon>
        <taxon>Planctomycetota</taxon>
        <taxon>Planctomycetia</taxon>
        <taxon>Isosphaerales</taxon>
        <taxon>Isosphaeraceae</taxon>
        <taxon>Aquisphaera</taxon>
    </lineage>
</organism>
<feature type="domain" description="Metallo-beta-lactamase" evidence="1">
    <location>
        <begin position="108"/>
        <end position="266"/>
    </location>
</feature>
<dbReference type="Proteomes" id="UP000324233">
    <property type="component" value="Chromosome"/>
</dbReference>
<dbReference type="SUPFAM" id="SSF56281">
    <property type="entry name" value="Metallo-hydrolase/oxidoreductase"/>
    <property type="match status" value="1"/>
</dbReference>
<accession>A0A5B9W5T8</accession>
<dbReference type="SMART" id="SM00849">
    <property type="entry name" value="Lactamase_B"/>
    <property type="match status" value="1"/>
</dbReference>
<dbReference type="PANTHER" id="PTHR36839">
    <property type="entry name" value="METALLO-BETA-LACTAMASE FAMILY PROTEIN (AFU_ORTHOLOGUE AFUA_5G12770)"/>
    <property type="match status" value="1"/>
</dbReference>
<gene>
    <name evidence="2" type="ORF">OJF2_42420</name>
</gene>
<dbReference type="InterPro" id="IPR006311">
    <property type="entry name" value="TAT_signal"/>
</dbReference>
<dbReference type="PROSITE" id="PS51318">
    <property type="entry name" value="TAT"/>
    <property type="match status" value="1"/>
</dbReference>
<dbReference type="OrthoDB" id="2373347at2"/>
<dbReference type="InterPro" id="IPR036866">
    <property type="entry name" value="RibonucZ/Hydroxyglut_hydro"/>
</dbReference>
<protein>
    <recommendedName>
        <fullName evidence="1">Metallo-beta-lactamase domain-containing protein</fullName>
    </recommendedName>
</protein>
<dbReference type="PANTHER" id="PTHR36839:SF1">
    <property type="entry name" value="METALLO-BETA-LACTAMASE FAMILY PROTEIN (AFU_ORTHOLOGUE AFUA_5G12770)"/>
    <property type="match status" value="1"/>
</dbReference>
<evidence type="ECO:0000313" key="3">
    <source>
        <dbReference type="Proteomes" id="UP000324233"/>
    </source>
</evidence>
<dbReference type="InterPro" id="IPR001279">
    <property type="entry name" value="Metallo-B-lactamas"/>
</dbReference>
<dbReference type="Gene3D" id="3.60.15.10">
    <property type="entry name" value="Ribonuclease Z/Hydroxyacylglutathione hydrolase-like"/>
    <property type="match status" value="1"/>
</dbReference>
<dbReference type="KEGG" id="agv:OJF2_42420"/>
<proteinExistence type="predicted"/>
<dbReference type="EMBL" id="CP042997">
    <property type="protein sequence ID" value="QEH35687.1"/>
    <property type="molecule type" value="Genomic_DNA"/>
</dbReference>